<name>A0A6A6STH3_9PLEO</name>
<sequence>MGVEVGVGLEVEGVGVQVGVGVQMGRDGHIAYLYQRLNTLPKLLRMVHKPRIICTNLILLDIQERRRPQPIPQFLCESPCVFIWQCFDQAGGCGHGVRGRQLLRRSYGSVCRDKRVAGNKLSILSTIRYPRLRTLRLDMVSDGRPYSVKTGYAESFPVVSLAVSHLRQRGALLHTLTRLCSLLY</sequence>
<dbReference type="Proteomes" id="UP000799324">
    <property type="component" value="Unassembled WGS sequence"/>
</dbReference>
<gene>
    <name evidence="1" type="ORF">K491DRAFT_104968</name>
</gene>
<dbReference type="EMBL" id="MU004436">
    <property type="protein sequence ID" value="KAF2651056.1"/>
    <property type="molecule type" value="Genomic_DNA"/>
</dbReference>
<proteinExistence type="predicted"/>
<keyword evidence="2" id="KW-1185">Reference proteome</keyword>
<accession>A0A6A6STH3</accession>
<evidence type="ECO:0000313" key="2">
    <source>
        <dbReference type="Proteomes" id="UP000799324"/>
    </source>
</evidence>
<dbReference type="AlphaFoldDB" id="A0A6A6STH3"/>
<reference evidence="1" key="1">
    <citation type="journal article" date="2020" name="Stud. Mycol.">
        <title>101 Dothideomycetes genomes: a test case for predicting lifestyles and emergence of pathogens.</title>
        <authorList>
            <person name="Haridas S."/>
            <person name="Albert R."/>
            <person name="Binder M."/>
            <person name="Bloem J."/>
            <person name="Labutti K."/>
            <person name="Salamov A."/>
            <person name="Andreopoulos B."/>
            <person name="Baker S."/>
            <person name="Barry K."/>
            <person name="Bills G."/>
            <person name="Bluhm B."/>
            <person name="Cannon C."/>
            <person name="Castanera R."/>
            <person name="Culley D."/>
            <person name="Daum C."/>
            <person name="Ezra D."/>
            <person name="Gonzalez J."/>
            <person name="Henrissat B."/>
            <person name="Kuo A."/>
            <person name="Liang C."/>
            <person name="Lipzen A."/>
            <person name="Lutzoni F."/>
            <person name="Magnuson J."/>
            <person name="Mondo S."/>
            <person name="Nolan M."/>
            <person name="Ohm R."/>
            <person name="Pangilinan J."/>
            <person name="Park H.-J."/>
            <person name="Ramirez L."/>
            <person name="Alfaro M."/>
            <person name="Sun H."/>
            <person name="Tritt A."/>
            <person name="Yoshinaga Y."/>
            <person name="Zwiers L.-H."/>
            <person name="Turgeon B."/>
            <person name="Goodwin S."/>
            <person name="Spatafora J."/>
            <person name="Crous P."/>
            <person name="Grigoriev I."/>
        </authorList>
    </citation>
    <scope>NUCLEOTIDE SEQUENCE</scope>
    <source>
        <strain evidence="1">CBS 122681</strain>
    </source>
</reference>
<protein>
    <submittedName>
        <fullName evidence="1">Uncharacterized protein</fullName>
    </submittedName>
</protein>
<organism evidence="1 2">
    <name type="scientific">Lophiostoma macrostomum CBS 122681</name>
    <dbReference type="NCBI Taxonomy" id="1314788"/>
    <lineage>
        <taxon>Eukaryota</taxon>
        <taxon>Fungi</taxon>
        <taxon>Dikarya</taxon>
        <taxon>Ascomycota</taxon>
        <taxon>Pezizomycotina</taxon>
        <taxon>Dothideomycetes</taxon>
        <taxon>Pleosporomycetidae</taxon>
        <taxon>Pleosporales</taxon>
        <taxon>Lophiostomataceae</taxon>
        <taxon>Lophiostoma</taxon>
    </lineage>
</organism>
<evidence type="ECO:0000313" key="1">
    <source>
        <dbReference type="EMBL" id="KAF2651056.1"/>
    </source>
</evidence>